<keyword evidence="2" id="KW-0808">Transferase</keyword>
<keyword evidence="2" id="KW-0689">Ribosomal protein</keyword>
<proteinExistence type="predicted"/>
<sequence>MRPVVLKGKLVSLAVPVREDIRKAWLWFNDRNVRLFLTAPEEVFFFEDEMEWYERIRKAKERDKVFSIVENSTSSLVGFIGLHRIDHRDGNAELGYFIGKEHWGHGYGSEAVKLALEYAFQWLNLRKVYARVYEPNTASIKVLEKNGFKLVGRLKKHHHVPGYGFVDELIFERFREE</sequence>
<organism evidence="2 3">
    <name type="scientific">Thermococcus eurythermalis</name>
    <dbReference type="NCBI Taxonomy" id="1505907"/>
    <lineage>
        <taxon>Archaea</taxon>
        <taxon>Methanobacteriati</taxon>
        <taxon>Methanobacteriota</taxon>
        <taxon>Thermococci</taxon>
        <taxon>Thermococcales</taxon>
        <taxon>Thermococcaceae</taxon>
        <taxon>Thermococcus</taxon>
    </lineage>
</organism>
<keyword evidence="3" id="KW-1185">Reference proteome</keyword>
<evidence type="ECO:0000313" key="3">
    <source>
        <dbReference type="Proteomes" id="UP000029980"/>
    </source>
</evidence>
<evidence type="ECO:0000313" key="2">
    <source>
        <dbReference type="EMBL" id="AIU70481.1"/>
    </source>
</evidence>
<feature type="domain" description="N-acetyltransferase" evidence="1">
    <location>
        <begin position="19"/>
        <end position="176"/>
    </location>
</feature>
<keyword evidence="2" id="KW-0687">Ribonucleoprotein</keyword>
<dbReference type="AlphaFoldDB" id="A0A097QVI0"/>
<dbReference type="Gene3D" id="3.40.630.30">
    <property type="match status" value="1"/>
</dbReference>
<dbReference type="Proteomes" id="UP000029980">
    <property type="component" value="Chromosome"/>
</dbReference>
<dbReference type="STRING" id="1505907.TEU_09155"/>
<accession>A0A097QVI0</accession>
<dbReference type="InterPro" id="IPR000182">
    <property type="entry name" value="GNAT_dom"/>
</dbReference>
<dbReference type="OrthoDB" id="120213at2157"/>
<name>A0A097QVI0_9EURY</name>
<dbReference type="GO" id="GO:0005840">
    <property type="term" value="C:ribosome"/>
    <property type="evidence" value="ECO:0007669"/>
    <property type="project" value="UniProtKB-KW"/>
</dbReference>
<dbReference type="SUPFAM" id="SSF55729">
    <property type="entry name" value="Acyl-CoA N-acyltransferases (Nat)"/>
    <property type="match status" value="1"/>
</dbReference>
<reference evidence="2 3" key="1">
    <citation type="journal article" date="2015" name="Int. J. Syst. Evol. Microbiol.">
        <title>Thermococcus eurythermalis sp. nov., a conditional piezophilic hyperthermophilic archaeon with a wide temperature range isolated from an oil-immersed chimney in the Guaymas Basin.</title>
        <authorList>
            <person name="Zhao W."/>
            <person name="Zeng X."/>
            <person name="Xiao X."/>
        </authorList>
    </citation>
    <scope>NUCLEOTIDE SEQUENCE [LARGE SCALE GENOMIC DNA]</scope>
    <source>
        <strain evidence="2 3">A501</strain>
    </source>
</reference>
<dbReference type="InterPro" id="IPR016181">
    <property type="entry name" value="Acyl_CoA_acyltransferase"/>
</dbReference>
<evidence type="ECO:0000259" key="1">
    <source>
        <dbReference type="PROSITE" id="PS51186"/>
    </source>
</evidence>
<dbReference type="RefSeq" id="WP_050003449.1">
    <property type="nucleotide sequence ID" value="NZ_CP008887.1"/>
</dbReference>
<dbReference type="HOGENOM" id="CLU_013985_3_2_2"/>
<dbReference type="PANTHER" id="PTHR43328:SF1">
    <property type="entry name" value="N-ACETYLTRANSFERASE DOMAIN-CONTAINING PROTEIN"/>
    <property type="match status" value="1"/>
</dbReference>
<dbReference type="Pfam" id="PF13302">
    <property type="entry name" value="Acetyltransf_3"/>
    <property type="match status" value="1"/>
</dbReference>
<protein>
    <submittedName>
        <fullName evidence="2">Ribosomal protein-serine acetyltransferase</fullName>
    </submittedName>
</protein>
<dbReference type="PROSITE" id="PS51186">
    <property type="entry name" value="GNAT"/>
    <property type="match status" value="1"/>
</dbReference>
<dbReference type="CDD" id="cd04301">
    <property type="entry name" value="NAT_SF"/>
    <property type="match status" value="1"/>
</dbReference>
<gene>
    <name evidence="2" type="ORF">TEU_09155</name>
</gene>
<dbReference type="PANTHER" id="PTHR43328">
    <property type="entry name" value="ACETYLTRANSFERASE-RELATED"/>
    <property type="match status" value="1"/>
</dbReference>
<dbReference type="GeneID" id="25153598"/>
<dbReference type="EMBL" id="CP008887">
    <property type="protein sequence ID" value="AIU70481.1"/>
    <property type="molecule type" value="Genomic_DNA"/>
</dbReference>
<dbReference type="KEGG" id="teu:TEU_09155"/>
<dbReference type="GO" id="GO:0016747">
    <property type="term" value="F:acyltransferase activity, transferring groups other than amino-acyl groups"/>
    <property type="evidence" value="ECO:0007669"/>
    <property type="project" value="InterPro"/>
</dbReference>